<dbReference type="Proteomes" id="UP000037239">
    <property type="component" value="Unassembled WGS sequence"/>
</dbReference>
<evidence type="ECO:0000313" key="2">
    <source>
        <dbReference type="Proteomes" id="UP000037239"/>
    </source>
</evidence>
<reference evidence="1 2" key="1">
    <citation type="journal article" date="2015" name="Int J Genomics">
        <title>Comparative Genomics Revealed Genetic Diversity and Species/Strain-Level Differences in Carbohydrate Metabolism of Three Probiotic Bifidobacterial Species.</title>
        <authorList>
            <person name="Odamaki T."/>
            <person name="Horigome A."/>
            <person name="Sugahara H."/>
            <person name="Hashikura N."/>
            <person name="Minami J."/>
            <person name="Xiao J.Z."/>
            <person name="Abe F."/>
        </authorList>
    </citation>
    <scope>NUCLEOTIDE SEQUENCE [LARGE SCALE GENOMIC DNA]</scope>
    <source>
        <strain evidence="1 2">MCC 0483</strain>
    </source>
</reference>
<dbReference type="RefSeq" id="WP_052826377.1">
    <property type="nucleotide sequence ID" value="NZ_AWFK01000008.1"/>
</dbReference>
<organism evidence="1 2">
    <name type="scientific">Bifidobacterium animalis subsp. animalis MCC 0483</name>
    <dbReference type="NCBI Taxonomy" id="1365955"/>
    <lineage>
        <taxon>Bacteria</taxon>
        <taxon>Bacillati</taxon>
        <taxon>Actinomycetota</taxon>
        <taxon>Actinomycetes</taxon>
        <taxon>Bifidobacteriales</taxon>
        <taxon>Bifidobacteriaceae</taxon>
        <taxon>Bifidobacterium</taxon>
    </lineage>
</organism>
<accession>A0AB34T9K4</accession>
<gene>
    <name evidence="1" type="ORF">BAAM0483_05290</name>
</gene>
<comment type="caution">
    <text evidence="1">The sequence shown here is derived from an EMBL/GenBank/DDBJ whole genome shotgun (WGS) entry which is preliminary data.</text>
</comment>
<protein>
    <submittedName>
        <fullName evidence="1">Uncharacterized protein</fullName>
    </submittedName>
</protein>
<dbReference type="EMBL" id="AWFK01000008">
    <property type="protein sequence ID" value="KOA49560.1"/>
    <property type="molecule type" value="Genomic_DNA"/>
</dbReference>
<sequence length="142" mass="15900">MVHGLSLGLLDRLDDRLPVWLVRDTVDGCHVEMMVTVGEAYDWLAGLYGLDRVAVFRVGVVRRLPYVIIDGVRWTVPMLPTEHDGLMVVRSLTGVTVEMPVARVDARVFPAEWDGLERGVGFPRVDARLMFSTDDGMLAFTQ</sequence>
<proteinExistence type="predicted"/>
<dbReference type="AlphaFoldDB" id="A0AB34T9K4"/>
<name>A0AB34T9K4_9BIFI</name>
<evidence type="ECO:0000313" key="1">
    <source>
        <dbReference type="EMBL" id="KOA49560.1"/>
    </source>
</evidence>